<feature type="signal peptide" evidence="1">
    <location>
        <begin position="1"/>
        <end position="17"/>
    </location>
</feature>
<name>A0A5B0NFR0_PUCGR</name>
<accession>A0A5B0NFR0</accession>
<keyword evidence="3" id="KW-1185">Reference proteome</keyword>
<dbReference type="AlphaFoldDB" id="A0A5B0NFR0"/>
<comment type="caution">
    <text evidence="2">The sequence shown here is derived from an EMBL/GenBank/DDBJ whole genome shotgun (WGS) entry which is preliminary data.</text>
</comment>
<keyword evidence="1" id="KW-0732">Signal</keyword>
<proteinExistence type="predicted"/>
<gene>
    <name evidence="2" type="ORF">PGT21_035017</name>
</gene>
<dbReference type="Proteomes" id="UP000324748">
    <property type="component" value="Unassembled WGS sequence"/>
</dbReference>
<feature type="chain" id="PRO_5022729361" description="Secreted protein" evidence="1">
    <location>
        <begin position="18"/>
        <end position="66"/>
    </location>
</feature>
<protein>
    <recommendedName>
        <fullName evidence="4">Secreted protein</fullName>
    </recommendedName>
</protein>
<evidence type="ECO:0000313" key="2">
    <source>
        <dbReference type="EMBL" id="KAA1087653.1"/>
    </source>
</evidence>
<sequence>MQIQALFFFVLSATVMSRSVVPQPSLNTRAVGINSSSNRFSSALDRRSIILVSQSLVVYLHKREQH</sequence>
<evidence type="ECO:0000313" key="3">
    <source>
        <dbReference type="Proteomes" id="UP000324748"/>
    </source>
</evidence>
<reference evidence="2 3" key="1">
    <citation type="submission" date="2019-05" db="EMBL/GenBank/DDBJ databases">
        <title>Emergence of the Ug99 lineage of the wheat stem rust pathogen through somatic hybridization.</title>
        <authorList>
            <person name="Li F."/>
            <person name="Upadhyaya N.M."/>
            <person name="Sperschneider J."/>
            <person name="Matny O."/>
            <person name="Nguyen-Phuc H."/>
            <person name="Mago R."/>
            <person name="Raley C."/>
            <person name="Miller M.E."/>
            <person name="Silverstein K.A.T."/>
            <person name="Henningsen E."/>
            <person name="Hirsch C.D."/>
            <person name="Visser B."/>
            <person name="Pretorius Z.A."/>
            <person name="Steffenson B.J."/>
            <person name="Schwessinger B."/>
            <person name="Dodds P.N."/>
            <person name="Figueroa M."/>
        </authorList>
    </citation>
    <scope>NUCLEOTIDE SEQUENCE [LARGE SCALE GENOMIC DNA]</scope>
    <source>
        <strain evidence="2">21-0</strain>
    </source>
</reference>
<dbReference type="OrthoDB" id="2507649at2759"/>
<dbReference type="EMBL" id="VSWC01000105">
    <property type="protein sequence ID" value="KAA1087653.1"/>
    <property type="molecule type" value="Genomic_DNA"/>
</dbReference>
<evidence type="ECO:0000256" key="1">
    <source>
        <dbReference type="SAM" id="SignalP"/>
    </source>
</evidence>
<evidence type="ECO:0008006" key="4">
    <source>
        <dbReference type="Google" id="ProtNLM"/>
    </source>
</evidence>
<organism evidence="2 3">
    <name type="scientific">Puccinia graminis f. sp. tritici</name>
    <dbReference type="NCBI Taxonomy" id="56615"/>
    <lineage>
        <taxon>Eukaryota</taxon>
        <taxon>Fungi</taxon>
        <taxon>Dikarya</taxon>
        <taxon>Basidiomycota</taxon>
        <taxon>Pucciniomycotina</taxon>
        <taxon>Pucciniomycetes</taxon>
        <taxon>Pucciniales</taxon>
        <taxon>Pucciniaceae</taxon>
        <taxon>Puccinia</taxon>
    </lineage>
</organism>